<accession>A0A1F5DG38</accession>
<reference evidence="6 7" key="1">
    <citation type="journal article" date="2016" name="Nat. Commun.">
        <title>Thousands of microbial genomes shed light on interconnected biogeochemical processes in an aquifer system.</title>
        <authorList>
            <person name="Anantharaman K."/>
            <person name="Brown C.T."/>
            <person name="Hug L.A."/>
            <person name="Sharon I."/>
            <person name="Castelle C.J."/>
            <person name="Probst A.J."/>
            <person name="Thomas B.C."/>
            <person name="Singh A."/>
            <person name="Wilkins M.J."/>
            <person name="Karaoz U."/>
            <person name="Brodie E.L."/>
            <person name="Williams K.H."/>
            <person name="Hubbard S.S."/>
            <person name="Banfield J.F."/>
        </authorList>
    </citation>
    <scope>NUCLEOTIDE SEQUENCE [LARGE SCALE GENOMIC DNA]</scope>
</reference>
<dbReference type="Pfam" id="PF00573">
    <property type="entry name" value="Ribosomal_L4"/>
    <property type="match status" value="1"/>
</dbReference>
<name>A0A1F5DG38_9BACT</name>
<evidence type="ECO:0000256" key="4">
    <source>
        <dbReference type="ARBA" id="ARBA00035244"/>
    </source>
</evidence>
<dbReference type="GO" id="GO:1990904">
    <property type="term" value="C:ribonucleoprotein complex"/>
    <property type="evidence" value="ECO:0007669"/>
    <property type="project" value="UniProtKB-KW"/>
</dbReference>
<evidence type="ECO:0000313" key="6">
    <source>
        <dbReference type="EMBL" id="OGD53926.1"/>
    </source>
</evidence>
<comment type="function">
    <text evidence="5">Forms part of the polypeptide exit tunnel.</text>
</comment>
<dbReference type="Proteomes" id="UP000178758">
    <property type="component" value="Unassembled WGS sequence"/>
</dbReference>
<evidence type="ECO:0000256" key="2">
    <source>
        <dbReference type="ARBA" id="ARBA00022980"/>
    </source>
</evidence>
<comment type="subunit">
    <text evidence="5">Part of the 50S ribosomal subunit.</text>
</comment>
<dbReference type="GO" id="GO:0006412">
    <property type="term" value="P:translation"/>
    <property type="evidence" value="ECO:0007669"/>
    <property type="project" value="UniProtKB-UniRule"/>
</dbReference>
<dbReference type="PANTHER" id="PTHR10746">
    <property type="entry name" value="50S RIBOSOMAL PROTEIN L4"/>
    <property type="match status" value="1"/>
</dbReference>
<sequence length="224" mass="24774">MTRIDVLNTRGEKSGSINLPDEIFKVKINRLLMVQAVRVYLSNQRQSPAKAKTRGEVDASGRKIYRQKGTGRARHGDIKAPIFVKGGKAHGPSGKQNYKLKISKIMKKKALFSALSSKLKSKQILVVDGLAKVAPKTKEMVKIISNFNPPGGGLISNKKMKITIILPRVLDNVMRAARNIKGVNLKQANLLTTYEVVNGGDIILMKESIEVLKETFLGKKKEIK</sequence>
<dbReference type="InterPro" id="IPR013005">
    <property type="entry name" value="Ribosomal_uL4-like"/>
</dbReference>
<dbReference type="GO" id="GO:0005840">
    <property type="term" value="C:ribosome"/>
    <property type="evidence" value="ECO:0007669"/>
    <property type="project" value="UniProtKB-KW"/>
</dbReference>
<dbReference type="HAMAP" id="MF_01328_B">
    <property type="entry name" value="Ribosomal_uL4_B"/>
    <property type="match status" value="1"/>
</dbReference>
<dbReference type="NCBIfam" id="TIGR03953">
    <property type="entry name" value="rplD_bact"/>
    <property type="match status" value="1"/>
</dbReference>
<keyword evidence="5" id="KW-0699">rRNA-binding</keyword>
<dbReference type="InterPro" id="IPR023574">
    <property type="entry name" value="Ribosomal_uL4_dom_sf"/>
</dbReference>
<dbReference type="SUPFAM" id="SSF52166">
    <property type="entry name" value="Ribosomal protein L4"/>
    <property type="match status" value="1"/>
</dbReference>
<comment type="function">
    <text evidence="5">One of the primary rRNA binding proteins, this protein initially binds near the 5'-end of the 23S rRNA. It is important during the early stages of 50S assembly. It makes multiple contacts with different domains of the 23S rRNA in the assembled 50S subunit and ribosome.</text>
</comment>
<keyword evidence="5" id="KW-0694">RNA-binding</keyword>
<dbReference type="EMBL" id="MEZJ01000024">
    <property type="protein sequence ID" value="OGD53926.1"/>
    <property type="molecule type" value="Genomic_DNA"/>
</dbReference>
<dbReference type="GO" id="GO:0003735">
    <property type="term" value="F:structural constituent of ribosome"/>
    <property type="evidence" value="ECO:0007669"/>
    <property type="project" value="InterPro"/>
</dbReference>
<proteinExistence type="inferred from homology"/>
<evidence type="ECO:0000256" key="5">
    <source>
        <dbReference type="HAMAP-Rule" id="MF_01328"/>
    </source>
</evidence>
<protein>
    <recommendedName>
        <fullName evidence="4 5">Large ribosomal subunit protein uL4</fullName>
    </recommendedName>
</protein>
<dbReference type="PANTHER" id="PTHR10746:SF6">
    <property type="entry name" value="LARGE RIBOSOMAL SUBUNIT PROTEIN UL4M"/>
    <property type="match status" value="1"/>
</dbReference>
<comment type="caution">
    <text evidence="6">The sequence shown here is derived from an EMBL/GenBank/DDBJ whole genome shotgun (WGS) entry which is preliminary data.</text>
</comment>
<gene>
    <name evidence="5" type="primary">rplD</name>
    <name evidence="6" type="ORF">A3J78_01570</name>
</gene>
<dbReference type="GO" id="GO:0019843">
    <property type="term" value="F:rRNA binding"/>
    <property type="evidence" value="ECO:0007669"/>
    <property type="project" value="UniProtKB-UniRule"/>
</dbReference>
<evidence type="ECO:0000256" key="1">
    <source>
        <dbReference type="ARBA" id="ARBA00010528"/>
    </source>
</evidence>
<keyword evidence="3 5" id="KW-0687">Ribonucleoprotein</keyword>
<comment type="similarity">
    <text evidence="1 5">Belongs to the universal ribosomal protein uL4 family.</text>
</comment>
<dbReference type="AlphaFoldDB" id="A0A1F5DG38"/>
<dbReference type="Gene3D" id="3.40.1370.10">
    <property type="match status" value="1"/>
</dbReference>
<organism evidence="6 7">
    <name type="scientific">Candidatus Beckwithbacteria bacterium RBG_13_35_6</name>
    <dbReference type="NCBI Taxonomy" id="1797456"/>
    <lineage>
        <taxon>Bacteria</taxon>
        <taxon>Candidatus Beckwithiibacteriota</taxon>
    </lineage>
</organism>
<keyword evidence="2 5" id="KW-0689">Ribosomal protein</keyword>
<dbReference type="InterPro" id="IPR002136">
    <property type="entry name" value="Ribosomal_uL4"/>
</dbReference>
<evidence type="ECO:0000313" key="7">
    <source>
        <dbReference type="Proteomes" id="UP000178758"/>
    </source>
</evidence>
<evidence type="ECO:0000256" key="3">
    <source>
        <dbReference type="ARBA" id="ARBA00023274"/>
    </source>
</evidence>